<evidence type="ECO:0000256" key="4">
    <source>
        <dbReference type="ARBA" id="ARBA00022729"/>
    </source>
</evidence>
<feature type="chain" id="PRO_5045705705" evidence="10">
    <location>
        <begin position="17"/>
        <end position="116"/>
    </location>
</feature>
<reference evidence="11 12" key="1">
    <citation type="submission" date="2021-04" db="EMBL/GenBank/DDBJ databases">
        <authorList>
            <person name="Bliznina A."/>
        </authorList>
    </citation>
    <scope>NUCLEOTIDE SEQUENCE [LARGE SCALE GENOMIC DNA]</scope>
</reference>
<sequence>MNISSLFLIFHATVTAQEAEITTKASPVDLSNSTEAEVEPEVENMGNPATESPDLSPKNGTTTDTPLVRPITSAPIESGFDFGSFIGGAVLAFGVTATVYFGIKFYRAHNPDYRHI</sequence>
<evidence type="ECO:0000256" key="6">
    <source>
        <dbReference type="ARBA" id="ARBA00023136"/>
    </source>
</evidence>
<keyword evidence="5 9" id="KW-1133">Transmembrane helix</keyword>
<evidence type="ECO:0000256" key="5">
    <source>
        <dbReference type="ARBA" id="ARBA00022989"/>
    </source>
</evidence>
<comment type="similarity">
    <text evidence="2">Belongs to the CD164 family.</text>
</comment>
<accession>A0ABN7TCW9</accession>
<feature type="transmembrane region" description="Helical" evidence="9">
    <location>
        <begin position="82"/>
        <end position="103"/>
    </location>
</feature>
<evidence type="ECO:0000256" key="10">
    <source>
        <dbReference type="SAM" id="SignalP"/>
    </source>
</evidence>
<feature type="region of interest" description="Disordered" evidence="8">
    <location>
        <begin position="22"/>
        <end position="70"/>
    </location>
</feature>
<comment type="subcellular location">
    <subcellularLocation>
        <location evidence="1">Membrane</location>
        <topology evidence="1">Single-pass type I membrane protein</topology>
    </subcellularLocation>
</comment>
<evidence type="ECO:0000313" key="12">
    <source>
        <dbReference type="Proteomes" id="UP001158576"/>
    </source>
</evidence>
<gene>
    <name evidence="11" type="ORF">OKIOD_LOCUS16289</name>
</gene>
<dbReference type="Pfam" id="PF05283">
    <property type="entry name" value="MGC-24"/>
    <property type="match status" value="1"/>
</dbReference>
<evidence type="ECO:0000313" key="11">
    <source>
        <dbReference type="EMBL" id="CAG5113413.1"/>
    </source>
</evidence>
<feature type="compositionally biased region" description="Polar residues" evidence="8">
    <location>
        <begin position="23"/>
        <end position="35"/>
    </location>
</feature>
<dbReference type="InterPro" id="IPR007947">
    <property type="entry name" value="CD164_MGC24"/>
</dbReference>
<evidence type="ECO:0000256" key="9">
    <source>
        <dbReference type="SAM" id="Phobius"/>
    </source>
</evidence>
<evidence type="ECO:0000256" key="8">
    <source>
        <dbReference type="SAM" id="MobiDB-lite"/>
    </source>
</evidence>
<keyword evidence="3 9" id="KW-0812">Transmembrane</keyword>
<dbReference type="PANTHER" id="PTHR11337">
    <property type="entry name" value="MUCIN/PORIMIN"/>
    <property type="match status" value="1"/>
</dbReference>
<feature type="signal peptide" evidence="10">
    <location>
        <begin position="1"/>
        <end position="16"/>
    </location>
</feature>
<organism evidence="11 12">
    <name type="scientific">Oikopleura dioica</name>
    <name type="common">Tunicate</name>
    <dbReference type="NCBI Taxonomy" id="34765"/>
    <lineage>
        <taxon>Eukaryota</taxon>
        <taxon>Metazoa</taxon>
        <taxon>Chordata</taxon>
        <taxon>Tunicata</taxon>
        <taxon>Appendicularia</taxon>
        <taxon>Copelata</taxon>
        <taxon>Oikopleuridae</taxon>
        <taxon>Oikopleura</taxon>
    </lineage>
</organism>
<protein>
    <submittedName>
        <fullName evidence="11">Oidioi.mRNA.OKI2018_I69.chr2.g7524.t1.cds</fullName>
    </submittedName>
</protein>
<keyword evidence="12" id="KW-1185">Reference proteome</keyword>
<proteinExistence type="inferred from homology"/>
<evidence type="ECO:0000256" key="2">
    <source>
        <dbReference type="ARBA" id="ARBA00005341"/>
    </source>
</evidence>
<evidence type="ECO:0000256" key="1">
    <source>
        <dbReference type="ARBA" id="ARBA00004479"/>
    </source>
</evidence>
<dbReference type="PANTHER" id="PTHR11337:SF14">
    <property type="entry name" value="PORIMIN"/>
    <property type="match status" value="1"/>
</dbReference>
<keyword evidence="7" id="KW-0325">Glycoprotein</keyword>
<evidence type="ECO:0000256" key="7">
    <source>
        <dbReference type="ARBA" id="ARBA00023180"/>
    </source>
</evidence>
<dbReference type="EMBL" id="OU015567">
    <property type="protein sequence ID" value="CAG5113413.1"/>
    <property type="molecule type" value="Genomic_DNA"/>
</dbReference>
<name>A0ABN7TCW9_OIKDI</name>
<evidence type="ECO:0000256" key="3">
    <source>
        <dbReference type="ARBA" id="ARBA00022692"/>
    </source>
</evidence>
<dbReference type="Proteomes" id="UP001158576">
    <property type="component" value="Chromosome 2"/>
</dbReference>
<keyword evidence="6 9" id="KW-0472">Membrane</keyword>
<keyword evidence="4 10" id="KW-0732">Signal</keyword>